<dbReference type="GO" id="GO:0003824">
    <property type="term" value="F:catalytic activity"/>
    <property type="evidence" value="ECO:0007669"/>
    <property type="project" value="InterPro"/>
</dbReference>
<dbReference type="Proteomes" id="UP001515480">
    <property type="component" value="Unassembled WGS sequence"/>
</dbReference>
<dbReference type="InterPro" id="IPR045138">
    <property type="entry name" value="MeCP2/MBD4"/>
</dbReference>
<keyword evidence="5" id="KW-1185">Reference proteome</keyword>
<dbReference type="Gene3D" id="1.10.340.30">
    <property type="entry name" value="Hypothetical protein, domain 2"/>
    <property type="match status" value="1"/>
</dbReference>
<evidence type="ECO:0000313" key="5">
    <source>
        <dbReference type="Proteomes" id="UP001515480"/>
    </source>
</evidence>
<dbReference type="EMBL" id="JBGBPQ010000008">
    <property type="protein sequence ID" value="KAL1520768.1"/>
    <property type="molecule type" value="Genomic_DNA"/>
</dbReference>
<dbReference type="PANTHER" id="PTHR15074">
    <property type="entry name" value="METHYL-CPG-BINDING PROTEIN"/>
    <property type="match status" value="1"/>
</dbReference>
<dbReference type="PANTHER" id="PTHR15074:SF0">
    <property type="entry name" value="METHYL-CPG-BINDING DOMAIN PROTEIN 4-LIKE PROTEIN"/>
    <property type="match status" value="1"/>
</dbReference>
<accession>A0AB34JII3</accession>
<feature type="compositionally biased region" description="Basic and acidic residues" evidence="3">
    <location>
        <begin position="31"/>
        <end position="41"/>
    </location>
</feature>
<gene>
    <name evidence="4" type="ORF">AB1Y20_022334</name>
</gene>
<comment type="subcellular location">
    <subcellularLocation>
        <location evidence="1">Nucleus</location>
    </subcellularLocation>
</comment>
<dbReference type="GO" id="GO:0006281">
    <property type="term" value="P:DNA repair"/>
    <property type="evidence" value="ECO:0007669"/>
    <property type="project" value="InterPro"/>
</dbReference>
<evidence type="ECO:0000256" key="2">
    <source>
        <dbReference type="ARBA" id="ARBA00023242"/>
    </source>
</evidence>
<evidence type="ECO:0000256" key="3">
    <source>
        <dbReference type="SAM" id="MobiDB-lite"/>
    </source>
</evidence>
<proteinExistence type="predicted"/>
<dbReference type="SUPFAM" id="SSF48150">
    <property type="entry name" value="DNA-glycosylase"/>
    <property type="match status" value="1"/>
</dbReference>
<organism evidence="4 5">
    <name type="scientific">Prymnesium parvum</name>
    <name type="common">Toxic golden alga</name>
    <dbReference type="NCBI Taxonomy" id="97485"/>
    <lineage>
        <taxon>Eukaryota</taxon>
        <taxon>Haptista</taxon>
        <taxon>Haptophyta</taxon>
        <taxon>Prymnesiophyceae</taxon>
        <taxon>Prymnesiales</taxon>
        <taxon>Prymnesiaceae</taxon>
        <taxon>Prymnesium</taxon>
    </lineage>
</organism>
<sequence>MAENLSEYERQRLEHIKRNHEMLVRLGLVDDAPKHTPAPKEKRPRTKLPPAPPETLRRSARVKQEKPEYTGELVDTFGEDLDRKCEPGAQKRKRARGSAADGSDDDASEAQMREEVNETTMAFLRDARELMARYLTSEDGGAPKSKDGWRDEAMRRWGALAGGGIKANHRDWELYVKSRLTVCPPPSPAPLLQEFYCHDMWQLLCVCVLMSRVSSWDTKHKCISAFFEAHPTPTAFMEDVIMGGQTAQLRERIHSLGLFDDRFASLIAITTAFLGIDTPADESGFAVDLGENKIRGIGKFGWHSWLIFCCDQGSTLKAEDAALKQFCNWRASQSKEHM</sequence>
<evidence type="ECO:0000313" key="4">
    <source>
        <dbReference type="EMBL" id="KAL1520768.1"/>
    </source>
</evidence>
<feature type="region of interest" description="Disordered" evidence="3">
    <location>
        <begin position="27"/>
        <end position="114"/>
    </location>
</feature>
<dbReference type="InterPro" id="IPR011257">
    <property type="entry name" value="DNA_glycosylase"/>
</dbReference>
<evidence type="ECO:0000256" key="1">
    <source>
        <dbReference type="ARBA" id="ARBA00004123"/>
    </source>
</evidence>
<comment type="caution">
    <text evidence="4">The sequence shown here is derived from an EMBL/GenBank/DDBJ whole genome shotgun (WGS) entry which is preliminary data.</text>
</comment>
<protein>
    <submittedName>
        <fullName evidence="4">Uncharacterized protein</fullName>
    </submittedName>
</protein>
<dbReference type="AlphaFoldDB" id="A0AB34JII3"/>
<reference evidence="4 5" key="1">
    <citation type="journal article" date="2024" name="Science">
        <title>Giant polyketide synthase enzymes in the biosynthesis of giant marine polyether toxins.</title>
        <authorList>
            <person name="Fallon T.R."/>
            <person name="Shende V.V."/>
            <person name="Wierzbicki I.H."/>
            <person name="Pendleton A.L."/>
            <person name="Watervoot N.F."/>
            <person name="Auber R.P."/>
            <person name="Gonzalez D.J."/>
            <person name="Wisecaver J.H."/>
            <person name="Moore B.S."/>
        </authorList>
    </citation>
    <scope>NUCLEOTIDE SEQUENCE [LARGE SCALE GENOMIC DNA]</scope>
    <source>
        <strain evidence="4 5">12B1</strain>
    </source>
</reference>
<name>A0AB34JII3_PRYPA</name>
<keyword evidence="2" id="KW-0539">Nucleus</keyword>
<dbReference type="GO" id="GO:0005634">
    <property type="term" value="C:nucleus"/>
    <property type="evidence" value="ECO:0007669"/>
    <property type="project" value="UniProtKB-SubCell"/>
</dbReference>
<dbReference type="GO" id="GO:0003677">
    <property type="term" value="F:DNA binding"/>
    <property type="evidence" value="ECO:0007669"/>
    <property type="project" value="InterPro"/>
</dbReference>